<dbReference type="KEGG" id="dea:FPZ08_08075"/>
<dbReference type="AlphaFoldDB" id="A0A5B8LRE3"/>
<dbReference type="RefSeq" id="WP_146289499.1">
    <property type="nucleotide sequence ID" value="NZ_CP042304.1"/>
</dbReference>
<feature type="transmembrane region" description="Helical" evidence="2">
    <location>
        <begin position="237"/>
        <end position="256"/>
    </location>
</feature>
<organism evidence="3 4">
    <name type="scientific">Devosia ginsengisoli</name>
    <dbReference type="NCBI Taxonomy" id="400770"/>
    <lineage>
        <taxon>Bacteria</taxon>
        <taxon>Pseudomonadati</taxon>
        <taxon>Pseudomonadota</taxon>
        <taxon>Alphaproteobacteria</taxon>
        <taxon>Hyphomicrobiales</taxon>
        <taxon>Devosiaceae</taxon>
        <taxon>Devosia</taxon>
    </lineage>
</organism>
<feature type="transmembrane region" description="Helical" evidence="2">
    <location>
        <begin position="65"/>
        <end position="86"/>
    </location>
</feature>
<name>A0A5B8LRE3_9HYPH</name>
<evidence type="ECO:0000313" key="4">
    <source>
        <dbReference type="Proteomes" id="UP000315364"/>
    </source>
</evidence>
<gene>
    <name evidence="3" type="ORF">FPZ08_08075</name>
</gene>
<keyword evidence="4" id="KW-1185">Reference proteome</keyword>
<evidence type="ECO:0008006" key="5">
    <source>
        <dbReference type="Google" id="ProtNLM"/>
    </source>
</evidence>
<sequence length="457" mass="50110">MKLPAPAPFLLVVLLAITPIQWIRIVESSIGFIGYFHIVAILLIASTILIQELRQSSIRIVRASPHIWVGFGFLMLMTALSLLKPLQMLPASDLARQIFYAASGLASGTVFFGLLRRSRTEILMWSAPATLTIFLTFLAVSLPHVNIFALVGQAVMQANPDIVVFQLFRAAFQSGTFEDGDVRSNLRHGIMAALLLSAMVSLFALPRQRSRLTTAIVVASVIITLLIVTLSMSRSSWLVMGMIGLLFGFAVVIRSAKWMSYVAIGIPILAAILLFLGATTPILALFMARLTSSGSYEGRAEISFFNLDAISEDIFFGAHVIRESGSPWAHNLFIDYWAAAGILGLCAAMLFGGAVILLWFRQGFVLVGRPENRMLHFYCAAFLCFPIARFITAPKGHLFLTQWQATGFALAIVAFLAWKRHTANAPKSPTRPHIPLDRAQPAVAPPQRVDVNRAVSE</sequence>
<reference evidence="3 4" key="1">
    <citation type="submission" date="2019-07" db="EMBL/GenBank/DDBJ databases">
        <title>Full genome sequence of Devosia sp. Gsoil 520.</title>
        <authorList>
            <person name="Im W.-T."/>
        </authorList>
    </citation>
    <scope>NUCLEOTIDE SEQUENCE [LARGE SCALE GENOMIC DNA]</scope>
    <source>
        <strain evidence="3 4">Gsoil 520</strain>
    </source>
</reference>
<feature type="transmembrane region" description="Helical" evidence="2">
    <location>
        <begin position="336"/>
        <end position="360"/>
    </location>
</feature>
<evidence type="ECO:0000256" key="2">
    <source>
        <dbReference type="SAM" id="Phobius"/>
    </source>
</evidence>
<feature type="transmembrane region" description="Helical" evidence="2">
    <location>
        <begin position="372"/>
        <end position="392"/>
    </location>
</feature>
<feature type="transmembrane region" description="Helical" evidence="2">
    <location>
        <begin position="268"/>
        <end position="288"/>
    </location>
</feature>
<keyword evidence="2" id="KW-0812">Transmembrane</keyword>
<dbReference type="Proteomes" id="UP000315364">
    <property type="component" value="Chromosome"/>
</dbReference>
<feature type="transmembrane region" description="Helical" evidence="2">
    <location>
        <begin position="212"/>
        <end position="231"/>
    </location>
</feature>
<keyword evidence="2" id="KW-0472">Membrane</keyword>
<keyword evidence="2" id="KW-1133">Transmembrane helix</keyword>
<accession>A0A5B8LRE3</accession>
<evidence type="ECO:0000256" key="1">
    <source>
        <dbReference type="SAM" id="MobiDB-lite"/>
    </source>
</evidence>
<proteinExistence type="predicted"/>
<evidence type="ECO:0000313" key="3">
    <source>
        <dbReference type="EMBL" id="QDZ10713.1"/>
    </source>
</evidence>
<feature type="transmembrane region" description="Helical" evidence="2">
    <location>
        <begin position="186"/>
        <end position="205"/>
    </location>
</feature>
<protein>
    <recommendedName>
        <fullName evidence="5">O-antigen ligase family protein</fullName>
    </recommendedName>
</protein>
<dbReference type="EMBL" id="CP042304">
    <property type="protein sequence ID" value="QDZ10713.1"/>
    <property type="molecule type" value="Genomic_DNA"/>
</dbReference>
<feature type="transmembrane region" description="Helical" evidence="2">
    <location>
        <begin position="32"/>
        <end position="53"/>
    </location>
</feature>
<feature type="transmembrane region" description="Helical" evidence="2">
    <location>
        <begin position="122"/>
        <end position="142"/>
    </location>
</feature>
<feature type="transmembrane region" description="Helical" evidence="2">
    <location>
        <begin position="7"/>
        <end position="26"/>
    </location>
</feature>
<feature type="region of interest" description="Disordered" evidence="1">
    <location>
        <begin position="424"/>
        <end position="457"/>
    </location>
</feature>
<feature type="transmembrane region" description="Helical" evidence="2">
    <location>
        <begin position="98"/>
        <end position="115"/>
    </location>
</feature>
<feature type="transmembrane region" description="Helical" evidence="2">
    <location>
        <begin position="398"/>
        <end position="418"/>
    </location>
</feature>